<comment type="caution">
    <text evidence="2">The sequence shown here is derived from an EMBL/GenBank/DDBJ whole genome shotgun (WGS) entry which is preliminary data.</text>
</comment>
<evidence type="ECO:0000313" key="3">
    <source>
        <dbReference type="Proteomes" id="UP001066276"/>
    </source>
</evidence>
<evidence type="ECO:0000313" key="2">
    <source>
        <dbReference type="EMBL" id="KAJ1206982.1"/>
    </source>
</evidence>
<dbReference type="AlphaFoldDB" id="A0AAV7W283"/>
<protein>
    <submittedName>
        <fullName evidence="2">Uncharacterized protein</fullName>
    </submittedName>
</protein>
<organism evidence="2 3">
    <name type="scientific">Pleurodeles waltl</name>
    <name type="common">Iberian ribbed newt</name>
    <dbReference type="NCBI Taxonomy" id="8319"/>
    <lineage>
        <taxon>Eukaryota</taxon>
        <taxon>Metazoa</taxon>
        <taxon>Chordata</taxon>
        <taxon>Craniata</taxon>
        <taxon>Vertebrata</taxon>
        <taxon>Euteleostomi</taxon>
        <taxon>Amphibia</taxon>
        <taxon>Batrachia</taxon>
        <taxon>Caudata</taxon>
        <taxon>Salamandroidea</taxon>
        <taxon>Salamandridae</taxon>
        <taxon>Pleurodelinae</taxon>
        <taxon>Pleurodeles</taxon>
    </lineage>
</organism>
<keyword evidence="3" id="KW-1185">Reference proteome</keyword>
<dbReference type="EMBL" id="JANPWB010000002">
    <property type="protein sequence ID" value="KAJ1206982.1"/>
    <property type="molecule type" value="Genomic_DNA"/>
</dbReference>
<evidence type="ECO:0000256" key="1">
    <source>
        <dbReference type="SAM" id="MobiDB-lite"/>
    </source>
</evidence>
<dbReference type="Proteomes" id="UP001066276">
    <property type="component" value="Chromosome 1_2"/>
</dbReference>
<feature type="compositionally biased region" description="Basic and acidic residues" evidence="1">
    <location>
        <begin position="36"/>
        <end position="48"/>
    </location>
</feature>
<gene>
    <name evidence="2" type="ORF">NDU88_002375</name>
</gene>
<name>A0AAV7W283_PLEWA</name>
<sequence length="128" mass="13334">MGAAEQDSSRLRPGLNSSAMPAGEPWGSRSEAAADGLRKPQPSDRTPDTRILQHSRCGMDQSREGMGRLATPGVKGPLRAGHPASRAALWDPEVSTPRRLATATLGGVAVQQWARSAGVSSIDNGAGH</sequence>
<reference evidence="2" key="1">
    <citation type="journal article" date="2022" name="bioRxiv">
        <title>Sequencing and chromosome-scale assembly of the giantPleurodeles waltlgenome.</title>
        <authorList>
            <person name="Brown T."/>
            <person name="Elewa A."/>
            <person name="Iarovenko S."/>
            <person name="Subramanian E."/>
            <person name="Araus A.J."/>
            <person name="Petzold A."/>
            <person name="Susuki M."/>
            <person name="Suzuki K.-i.T."/>
            <person name="Hayashi T."/>
            <person name="Toyoda A."/>
            <person name="Oliveira C."/>
            <person name="Osipova E."/>
            <person name="Leigh N.D."/>
            <person name="Simon A."/>
            <person name="Yun M.H."/>
        </authorList>
    </citation>
    <scope>NUCLEOTIDE SEQUENCE</scope>
    <source>
        <strain evidence="2">20211129_DDA</strain>
        <tissue evidence="2">Liver</tissue>
    </source>
</reference>
<proteinExistence type="predicted"/>
<feature type="region of interest" description="Disordered" evidence="1">
    <location>
        <begin position="1"/>
        <end position="85"/>
    </location>
</feature>
<accession>A0AAV7W283</accession>